<keyword evidence="3" id="KW-1185">Reference proteome</keyword>
<accession>A0A8H4KIP9</accession>
<feature type="signal peptide" evidence="1">
    <location>
        <begin position="1"/>
        <end position="18"/>
    </location>
</feature>
<feature type="chain" id="PRO_5034137438" evidence="1">
    <location>
        <begin position="19"/>
        <end position="346"/>
    </location>
</feature>
<gene>
    <name evidence="2" type="ORF">F53441_6361</name>
</gene>
<organism evidence="2 3">
    <name type="scientific">Fusarium austroafricanum</name>
    <dbReference type="NCBI Taxonomy" id="2364996"/>
    <lineage>
        <taxon>Eukaryota</taxon>
        <taxon>Fungi</taxon>
        <taxon>Dikarya</taxon>
        <taxon>Ascomycota</taxon>
        <taxon>Pezizomycotina</taxon>
        <taxon>Sordariomycetes</taxon>
        <taxon>Hypocreomycetidae</taxon>
        <taxon>Hypocreales</taxon>
        <taxon>Nectriaceae</taxon>
        <taxon>Fusarium</taxon>
        <taxon>Fusarium concolor species complex</taxon>
    </lineage>
</organism>
<dbReference type="EMBL" id="JAADJG010000247">
    <property type="protein sequence ID" value="KAF4450506.1"/>
    <property type="molecule type" value="Genomic_DNA"/>
</dbReference>
<dbReference type="AlphaFoldDB" id="A0A8H4KIP9"/>
<keyword evidence="2" id="KW-0346">Stress response</keyword>
<sequence length="346" mass="38463">MWFTSRITACFLIAIIAAFIPLRFHETKSCKSCNIPGISFYLTPDYGIAAARLPNGSSVAIAKIEGNQAYKTFMRHEEFVPWPKELMPLLPTCPSPSLVDKWLWGYLDNCPEADVAAVGPLLRGLEAAVESYLGNTICFVDTASPLGAKKYWHQQSIINEGLHQIGLTKASGISWSPGKLAMVSHGMQKPSEDQKLVLVIDNSHYGYNLGIFLVEDYGLIIDLQRHHHIHSESGEPSRSSPSLQHALEELLEPPFGPFLGEDIPNHIEEVVLHGDNILDIEFGKALEAVLDAQLISKAHRHQPVDAAVLGLAEETFRIVNRPFFETRRKAPFGCCWKSKEKGCPRE</sequence>
<name>A0A8H4KIP9_9HYPO</name>
<keyword evidence="1" id="KW-0732">Signal</keyword>
<evidence type="ECO:0000313" key="3">
    <source>
        <dbReference type="Proteomes" id="UP000605986"/>
    </source>
</evidence>
<protein>
    <submittedName>
        <fullName evidence="2">Putative heat shock protein 70 protein</fullName>
    </submittedName>
</protein>
<proteinExistence type="predicted"/>
<evidence type="ECO:0000256" key="1">
    <source>
        <dbReference type="SAM" id="SignalP"/>
    </source>
</evidence>
<comment type="caution">
    <text evidence="2">The sequence shown here is derived from an EMBL/GenBank/DDBJ whole genome shotgun (WGS) entry which is preliminary data.</text>
</comment>
<reference evidence="2" key="1">
    <citation type="submission" date="2020-01" db="EMBL/GenBank/DDBJ databases">
        <title>Identification and distribution of gene clusters putatively required for synthesis of sphingolipid metabolism inhibitors in phylogenetically diverse species of the filamentous fungus Fusarium.</title>
        <authorList>
            <person name="Kim H.-S."/>
            <person name="Busman M."/>
            <person name="Brown D.W."/>
            <person name="Divon H."/>
            <person name="Uhlig S."/>
            <person name="Proctor R.H."/>
        </authorList>
    </citation>
    <scope>NUCLEOTIDE SEQUENCE</scope>
    <source>
        <strain evidence="2">NRRL 53441</strain>
    </source>
</reference>
<dbReference type="OrthoDB" id="3643156at2759"/>
<dbReference type="Proteomes" id="UP000605986">
    <property type="component" value="Unassembled WGS sequence"/>
</dbReference>
<evidence type="ECO:0000313" key="2">
    <source>
        <dbReference type="EMBL" id="KAF4450506.1"/>
    </source>
</evidence>